<evidence type="ECO:0000313" key="10">
    <source>
        <dbReference type="Proteomes" id="UP000014461"/>
    </source>
</evidence>
<evidence type="ECO:0000259" key="8">
    <source>
        <dbReference type="Pfam" id="PF09335"/>
    </source>
</evidence>
<comment type="subcellular location">
    <subcellularLocation>
        <location evidence="1 7">Cell membrane</location>
        <topology evidence="1 7">Multi-pass membrane protein</topology>
    </subcellularLocation>
</comment>
<feature type="transmembrane region" description="Helical" evidence="7">
    <location>
        <begin position="56"/>
        <end position="84"/>
    </location>
</feature>
<evidence type="ECO:0000256" key="5">
    <source>
        <dbReference type="ARBA" id="ARBA00022989"/>
    </source>
</evidence>
<reference evidence="9" key="1">
    <citation type="journal article" date="2013" name="Genome Announc.">
        <title>Draft Genome Sequence of Agarivorans albus Strain MKT 106T, an Agarolytic Marine Bacterium.</title>
        <authorList>
            <person name="Yasuike M."/>
            <person name="Nakamura Y."/>
            <person name="Kai W."/>
            <person name="Fujiwara A."/>
            <person name="Fukui Y."/>
            <person name="Satomi M."/>
            <person name="Sano M."/>
        </authorList>
    </citation>
    <scope>NUCLEOTIDE SEQUENCE [LARGE SCALE GENOMIC DNA]</scope>
</reference>
<evidence type="ECO:0000256" key="3">
    <source>
        <dbReference type="ARBA" id="ARBA00022475"/>
    </source>
</evidence>
<dbReference type="PANTHER" id="PTHR30353:SF11">
    <property type="entry name" value="INNER MEMBRANE PROTEIN YQJA"/>
    <property type="match status" value="1"/>
</dbReference>
<dbReference type="EMBL" id="BARX01000023">
    <property type="protein sequence ID" value="GAD03134.1"/>
    <property type="molecule type" value="Genomic_DNA"/>
</dbReference>
<comment type="caution">
    <text evidence="9">The sequence shown here is derived from an EMBL/GenBank/DDBJ whole genome shotgun (WGS) entry which is preliminary data.</text>
</comment>
<dbReference type="PANTHER" id="PTHR30353">
    <property type="entry name" value="INNER MEMBRANE PROTEIN DEDA-RELATED"/>
    <property type="match status" value="1"/>
</dbReference>
<feature type="domain" description="VTT" evidence="8">
    <location>
        <begin position="44"/>
        <end position="168"/>
    </location>
</feature>
<evidence type="ECO:0000256" key="4">
    <source>
        <dbReference type="ARBA" id="ARBA00022692"/>
    </source>
</evidence>
<organism evidence="9 10">
    <name type="scientific">Agarivorans albus MKT 106</name>
    <dbReference type="NCBI Taxonomy" id="1331007"/>
    <lineage>
        <taxon>Bacteria</taxon>
        <taxon>Pseudomonadati</taxon>
        <taxon>Pseudomonadota</taxon>
        <taxon>Gammaproteobacteria</taxon>
        <taxon>Alteromonadales</taxon>
        <taxon>Alteromonadaceae</taxon>
        <taxon>Agarivorans</taxon>
    </lineage>
</organism>
<keyword evidence="4 7" id="KW-0812">Transmembrane</keyword>
<sequence length="217" mass="24348">MLELLSMIYNSDFESLREMSSTHWLLFLLFLILFIESSFVFLPLPGDSLVLFAGTLIGLGILDFTSTFALLSLGAGLGTCIAYLQGRYLQKNKLMSHAKRAVPSDTMQRANTLLRRFGFIALLVSRFIPFVRVVTPMLMGAARFKSSKTVLMSFTSALMWVCLLLLVGKWITINPLVDAYQHLLTRIFILSSLVLMLVAIVGILYRLSSRGKRIKSL</sequence>
<keyword evidence="6 7" id="KW-0472">Membrane</keyword>
<feature type="transmembrane region" description="Helical" evidence="7">
    <location>
        <begin position="24"/>
        <end position="44"/>
    </location>
</feature>
<comment type="similarity">
    <text evidence="2 7">Belongs to the DedA family.</text>
</comment>
<feature type="transmembrane region" description="Helical" evidence="7">
    <location>
        <begin position="117"/>
        <end position="138"/>
    </location>
</feature>
<evidence type="ECO:0000256" key="2">
    <source>
        <dbReference type="ARBA" id="ARBA00010792"/>
    </source>
</evidence>
<keyword evidence="5 7" id="KW-1133">Transmembrane helix</keyword>
<dbReference type="InterPro" id="IPR032818">
    <property type="entry name" value="DedA-like"/>
</dbReference>
<keyword evidence="10" id="KW-1185">Reference proteome</keyword>
<dbReference type="InterPro" id="IPR032816">
    <property type="entry name" value="VTT_dom"/>
</dbReference>
<dbReference type="Proteomes" id="UP000014461">
    <property type="component" value="Unassembled WGS sequence"/>
</dbReference>
<dbReference type="AlphaFoldDB" id="R9PP52"/>
<dbReference type="OrthoDB" id="9780918at2"/>
<dbReference type="STRING" id="1331007.AALB_3214"/>
<gene>
    <name evidence="9" type="ORF">AALB_3214</name>
</gene>
<evidence type="ECO:0000313" key="9">
    <source>
        <dbReference type="EMBL" id="GAD03134.1"/>
    </source>
</evidence>
<proteinExistence type="inferred from homology"/>
<feature type="transmembrane region" description="Helical" evidence="7">
    <location>
        <begin position="183"/>
        <end position="205"/>
    </location>
</feature>
<accession>R9PP52</accession>
<protein>
    <submittedName>
        <fullName evidence="9">DedA protein</fullName>
    </submittedName>
</protein>
<dbReference type="RefSeq" id="WP_016402901.1">
    <property type="nucleotide sequence ID" value="NZ_BARX01000023.1"/>
</dbReference>
<keyword evidence="3 7" id="KW-1003">Cell membrane</keyword>
<evidence type="ECO:0000256" key="7">
    <source>
        <dbReference type="RuleBase" id="RU367016"/>
    </source>
</evidence>
<evidence type="ECO:0000256" key="1">
    <source>
        <dbReference type="ARBA" id="ARBA00004651"/>
    </source>
</evidence>
<feature type="transmembrane region" description="Helical" evidence="7">
    <location>
        <begin position="150"/>
        <end position="171"/>
    </location>
</feature>
<dbReference type="Pfam" id="PF09335">
    <property type="entry name" value="VTT_dom"/>
    <property type="match status" value="1"/>
</dbReference>
<dbReference type="GO" id="GO:0005886">
    <property type="term" value="C:plasma membrane"/>
    <property type="evidence" value="ECO:0007669"/>
    <property type="project" value="UniProtKB-SubCell"/>
</dbReference>
<evidence type="ECO:0000256" key="6">
    <source>
        <dbReference type="ARBA" id="ARBA00023136"/>
    </source>
</evidence>
<name>R9PP52_AGAAL</name>